<dbReference type="Pfam" id="PF00528">
    <property type="entry name" value="BPD_transp_1"/>
    <property type="match status" value="1"/>
</dbReference>
<dbReference type="Proteomes" id="UP000267249">
    <property type="component" value="Chromosome"/>
</dbReference>
<dbReference type="NCBIfam" id="TIGR02139">
    <property type="entry name" value="permease_CysT"/>
    <property type="match status" value="1"/>
</dbReference>
<dbReference type="EMBL" id="CP030139">
    <property type="protein sequence ID" value="AZB73247.1"/>
    <property type="molecule type" value="Genomic_DNA"/>
</dbReference>
<comment type="subcellular location">
    <subcellularLocation>
        <location evidence="9">Cell inner membrane</location>
        <topology evidence="9">Multi-pass membrane protein</topology>
    </subcellularLocation>
    <subcellularLocation>
        <location evidence="1">Membrane</location>
        <topology evidence="1">Multi-pass membrane protein</topology>
    </subcellularLocation>
</comment>
<dbReference type="InterPro" id="IPR005667">
    <property type="entry name" value="Sulph_transpt2"/>
</dbReference>
<dbReference type="NCBIfam" id="TIGR00969">
    <property type="entry name" value="3a0106s02"/>
    <property type="match status" value="1"/>
</dbReference>
<comment type="function">
    <text evidence="8">Part of the ABC transporter complex CysAWTP (TC 3.A.1.6.1) involved in sulfate/thiosulfate import. Probably responsible for the translocation of the substrate across the membrane.</text>
</comment>
<evidence type="ECO:0000256" key="3">
    <source>
        <dbReference type="ARBA" id="ARBA00022448"/>
    </source>
</evidence>
<dbReference type="RefSeq" id="WP_208673846.1">
    <property type="nucleotide sequence ID" value="NZ_CP030139.2"/>
</dbReference>
<feature type="transmembrane region" description="Helical" evidence="9">
    <location>
        <begin position="15"/>
        <end position="39"/>
    </location>
</feature>
<dbReference type="PANTHER" id="PTHR30406:SF8">
    <property type="entry name" value="SULFATE TRANSPORT SYSTEM PERMEASE PROTEIN CYST"/>
    <property type="match status" value="1"/>
</dbReference>
<comment type="caution">
    <text evidence="9">Lacks conserved residue(s) required for the propagation of feature annotation.</text>
</comment>
<evidence type="ECO:0000256" key="7">
    <source>
        <dbReference type="ARBA" id="ARBA00023136"/>
    </source>
</evidence>
<evidence type="ECO:0000259" key="10">
    <source>
        <dbReference type="PROSITE" id="PS50928"/>
    </source>
</evidence>
<dbReference type="InterPro" id="IPR011865">
    <property type="entry name" value="CysT_permease"/>
</dbReference>
<feature type="domain" description="ABC transmembrane type-1" evidence="10">
    <location>
        <begin position="59"/>
        <end position="275"/>
    </location>
</feature>
<comment type="subunit">
    <text evidence="2">The complex is composed of two ATP-binding proteins (CysA), two transmembrane proteins (CysT and CysW) and a solute-binding protein (CysP).</text>
</comment>
<evidence type="ECO:0000256" key="8">
    <source>
        <dbReference type="ARBA" id="ARBA00025323"/>
    </source>
</evidence>
<sequence>MPKSSRWERWGGRSLILAIVLYAFGVVGFPLLALLRAAWLQPADDLRTLLTQELAIEAFKLSLTASVGAAIFNTFLGLLLAWILVRYQFPGKRLADALIDLPFAMSGVVAGIALFSLYGPNGTIAQIWAPETPLGRLLAQVGIEDFNFTASQLGVIFAMVYVTLPFVVRTVQPVLAELEPELEEVAATLGATPSQTFWRVLFPQLIPALVTGFSLALARGLGEYGLVTIISGNIPYKTLVATVYVYQRFEEFDISGATAVSLVLLVVSLLLLAITNSLGLWFRLSHKY</sequence>
<keyword evidence="9" id="KW-1003">Cell membrane</keyword>
<keyword evidence="5 9" id="KW-1133">Transmembrane helix</keyword>
<dbReference type="CDD" id="cd06261">
    <property type="entry name" value="TM_PBP2"/>
    <property type="match status" value="1"/>
</dbReference>
<evidence type="ECO:0000256" key="6">
    <source>
        <dbReference type="ARBA" id="ARBA00023032"/>
    </source>
</evidence>
<dbReference type="GO" id="GO:0015419">
    <property type="term" value="F:ABC-type sulfate transporter activity"/>
    <property type="evidence" value="ECO:0007669"/>
    <property type="project" value="UniProtKB-UniRule"/>
</dbReference>
<dbReference type="SUPFAM" id="SSF161098">
    <property type="entry name" value="MetI-like"/>
    <property type="match status" value="1"/>
</dbReference>
<keyword evidence="6 9" id="KW-0764">Sulfate transport</keyword>
<feature type="transmembrane region" description="Helical" evidence="9">
    <location>
        <begin position="197"/>
        <end position="217"/>
    </location>
</feature>
<dbReference type="PANTHER" id="PTHR30406">
    <property type="entry name" value="SULFATE TRANSPORT SYSTEM PERMEASE PROTEIN"/>
    <property type="match status" value="1"/>
</dbReference>
<dbReference type="Gene3D" id="1.10.3720.10">
    <property type="entry name" value="MetI-like"/>
    <property type="match status" value="1"/>
</dbReference>
<feature type="transmembrane region" description="Helical" evidence="9">
    <location>
        <begin position="97"/>
        <end position="118"/>
    </location>
</feature>
<dbReference type="PROSITE" id="PS50928">
    <property type="entry name" value="ABC_TM1"/>
    <property type="match status" value="1"/>
</dbReference>
<feature type="transmembrane region" description="Helical" evidence="9">
    <location>
        <begin position="59"/>
        <end position="85"/>
    </location>
</feature>
<dbReference type="AlphaFoldDB" id="A0AAN1QPQ2"/>
<evidence type="ECO:0000313" key="12">
    <source>
        <dbReference type="Proteomes" id="UP000267249"/>
    </source>
</evidence>
<keyword evidence="9" id="KW-0997">Cell inner membrane</keyword>
<dbReference type="GO" id="GO:0005886">
    <property type="term" value="C:plasma membrane"/>
    <property type="evidence" value="ECO:0007669"/>
    <property type="project" value="UniProtKB-SubCell"/>
</dbReference>
<keyword evidence="4 9" id="KW-0812">Transmembrane</keyword>
<name>A0AAN1QPQ2_SYNEL</name>
<feature type="transmembrane region" description="Helical" evidence="9">
    <location>
        <begin position="224"/>
        <end position="246"/>
    </location>
</feature>
<reference evidence="11 12" key="1">
    <citation type="journal article" date="2018" name="Sci. Rep.">
        <title>Genome Features and Biochemical Characteristics of a Robust, Fast Growing and Naturally Transformable Cyanobacterium Synechococcus elongatus PCC 11801 Isolated from India.</title>
        <authorList>
            <person name="Jaiswal D."/>
            <person name="Sengupta A."/>
            <person name="Sohoni S."/>
            <person name="Sengupta S."/>
            <person name="Phadnavis A.G."/>
            <person name="Pakrasi H.B."/>
            <person name="Wangikar P.P."/>
        </authorList>
    </citation>
    <scope>NUCLEOTIDE SEQUENCE [LARGE SCALE GENOMIC DNA]</scope>
    <source>
        <strain evidence="11 12">PCC 11801</strain>
    </source>
</reference>
<dbReference type="InterPro" id="IPR035906">
    <property type="entry name" value="MetI-like_sf"/>
</dbReference>
<accession>A0AAN1QPQ2</accession>
<dbReference type="InterPro" id="IPR000515">
    <property type="entry name" value="MetI-like"/>
</dbReference>
<evidence type="ECO:0000256" key="5">
    <source>
        <dbReference type="ARBA" id="ARBA00022989"/>
    </source>
</evidence>
<organism evidence="11 12">
    <name type="scientific">Synechococcus elongatus PCC 11801</name>
    <dbReference type="NCBI Taxonomy" id="2219813"/>
    <lineage>
        <taxon>Bacteria</taxon>
        <taxon>Bacillati</taxon>
        <taxon>Cyanobacteriota</taxon>
        <taxon>Cyanophyceae</taxon>
        <taxon>Synechococcales</taxon>
        <taxon>Synechococcaceae</taxon>
        <taxon>Synechococcus</taxon>
    </lineage>
</organism>
<evidence type="ECO:0000256" key="2">
    <source>
        <dbReference type="ARBA" id="ARBA00011779"/>
    </source>
</evidence>
<evidence type="ECO:0000313" key="11">
    <source>
        <dbReference type="EMBL" id="AZB73247.1"/>
    </source>
</evidence>
<comment type="similarity">
    <text evidence="9">Belongs to the binding-protein-dependent transport system permease family. CysTW subfamily.</text>
</comment>
<keyword evidence="3 9" id="KW-0813">Transport</keyword>
<evidence type="ECO:0000256" key="4">
    <source>
        <dbReference type="ARBA" id="ARBA00022692"/>
    </source>
</evidence>
<evidence type="ECO:0000256" key="1">
    <source>
        <dbReference type="ARBA" id="ARBA00004141"/>
    </source>
</evidence>
<proteinExistence type="inferred from homology"/>
<gene>
    <name evidence="11" type="primary">cysT</name>
    <name evidence="11" type="ORF">DOP62_11440</name>
</gene>
<evidence type="ECO:0000256" key="9">
    <source>
        <dbReference type="RuleBase" id="RU366001"/>
    </source>
</evidence>
<protein>
    <recommendedName>
        <fullName evidence="9">Sulfate transport system permease protein CysT</fullName>
    </recommendedName>
</protein>
<keyword evidence="7 9" id="KW-0472">Membrane</keyword>
<comment type="function">
    <text evidence="9">Part of the ABC transporter complex (TC 3.A.1.6.1) involved in sulfate/thiosulfate import.</text>
</comment>
<feature type="transmembrane region" description="Helical" evidence="9">
    <location>
        <begin position="258"/>
        <end position="282"/>
    </location>
</feature>